<dbReference type="GO" id="GO:0052621">
    <property type="term" value="F:diguanylate cyclase activity"/>
    <property type="evidence" value="ECO:0007669"/>
    <property type="project" value="TreeGrafter"/>
</dbReference>
<evidence type="ECO:0000313" key="3">
    <source>
        <dbReference type="Proteomes" id="UP000000269"/>
    </source>
</evidence>
<dbReference type="Pfam" id="PF00990">
    <property type="entry name" value="GGDEF"/>
    <property type="match status" value="1"/>
</dbReference>
<dbReference type="InterPro" id="IPR029787">
    <property type="entry name" value="Nucleotide_cyclase"/>
</dbReference>
<dbReference type="SMART" id="SM00065">
    <property type="entry name" value="GAF"/>
    <property type="match status" value="1"/>
</dbReference>
<dbReference type="CDD" id="cd01949">
    <property type="entry name" value="GGDEF"/>
    <property type="match status" value="1"/>
</dbReference>
<dbReference type="STRING" id="350688.Clos_2154"/>
<dbReference type="KEGG" id="aoe:Clos_2154"/>
<dbReference type="eggNOG" id="COG2203">
    <property type="taxonomic scope" value="Bacteria"/>
</dbReference>
<dbReference type="SUPFAM" id="SSF55781">
    <property type="entry name" value="GAF domain-like"/>
    <property type="match status" value="2"/>
</dbReference>
<dbReference type="PANTHER" id="PTHR45138">
    <property type="entry name" value="REGULATORY COMPONENTS OF SENSORY TRANSDUCTION SYSTEM"/>
    <property type="match status" value="1"/>
</dbReference>
<dbReference type="InterPro" id="IPR003018">
    <property type="entry name" value="GAF"/>
</dbReference>
<feature type="domain" description="GGDEF" evidence="1">
    <location>
        <begin position="390"/>
        <end position="517"/>
    </location>
</feature>
<dbReference type="GO" id="GO:1902201">
    <property type="term" value="P:negative regulation of bacterial-type flagellum-dependent cell motility"/>
    <property type="evidence" value="ECO:0007669"/>
    <property type="project" value="TreeGrafter"/>
</dbReference>
<dbReference type="RefSeq" id="WP_012159999.1">
    <property type="nucleotide sequence ID" value="NC_009922.1"/>
</dbReference>
<sequence>MNSGYREEVNLLTKYETYIMQLCRALNRQYSKEAAINVVVNFIYRKIGFRAMYIDAIEENKTLIVNRASKGFQAIHEEKYFDIKENYGVFNSKLPIPEYKKTLFFEDKIDINTAFPMLNEKINAGSLLSTPVFSQSKLVGLLIIYSPENSTKIPLELQGLAKLVTRELTAVFSRIERQNLEFENMLGLTALENILLYSNEDSTEGEIDPLDKIVHIISRTTGMKKCTLALLDENEEFLLPHFSTFNKRDHVKDIKYPIDRTKTKDHTAIIAIETKKPVIVHDALSDPRCDPLLAMELGIYSNITLPILNVYGKAIGVMYLDNGQYETYSERQVRFLEIIARHIGLIVSNMEYIGDLKLWSKYDGLTGLLNRRAFESIYEEIYKIYRYSEDKFSILMIDIDNFKSTNDQYGHQMGDKVLKNVAKCVCENVRSKDVIARYGGEEIIVILKDIGKERGKDIAERIRLSIENLSVDGIKVTVSIGIATFGVDSYNKDNLIYLADKCLYEAKSIGKNQVNYI</sequence>
<dbReference type="Gene3D" id="3.30.450.40">
    <property type="match status" value="1"/>
</dbReference>
<protein>
    <submittedName>
        <fullName evidence="2">Diguanylate cyclase with GAF sensor</fullName>
    </submittedName>
</protein>
<name>A8MIQ8_ALKOO</name>
<accession>A8MIQ8</accession>
<dbReference type="EMBL" id="CP000853">
    <property type="protein sequence ID" value="ABW19690.1"/>
    <property type="molecule type" value="Genomic_DNA"/>
</dbReference>
<gene>
    <name evidence="2" type="ordered locus">Clos_2154</name>
</gene>
<dbReference type="Gene3D" id="3.30.70.270">
    <property type="match status" value="1"/>
</dbReference>
<keyword evidence="3" id="KW-1185">Reference proteome</keyword>
<dbReference type="InterPro" id="IPR029016">
    <property type="entry name" value="GAF-like_dom_sf"/>
</dbReference>
<dbReference type="AlphaFoldDB" id="A8MIQ8"/>
<reference evidence="3" key="1">
    <citation type="submission" date="2007-10" db="EMBL/GenBank/DDBJ databases">
        <title>Complete genome of Alkaliphilus oremlandii OhILAs.</title>
        <authorList>
            <person name="Copeland A."/>
            <person name="Lucas S."/>
            <person name="Lapidus A."/>
            <person name="Barry K."/>
            <person name="Detter J.C."/>
            <person name="Glavina del Rio T."/>
            <person name="Hammon N."/>
            <person name="Israni S."/>
            <person name="Dalin E."/>
            <person name="Tice H."/>
            <person name="Pitluck S."/>
            <person name="Chain P."/>
            <person name="Malfatti S."/>
            <person name="Shin M."/>
            <person name="Vergez L."/>
            <person name="Schmutz J."/>
            <person name="Larimer F."/>
            <person name="Land M."/>
            <person name="Hauser L."/>
            <person name="Kyrpides N."/>
            <person name="Mikhailova N."/>
            <person name="Stolz J.F."/>
            <person name="Dawson A."/>
            <person name="Fisher E."/>
            <person name="Crable B."/>
            <person name="Perera E."/>
            <person name="Lisak J."/>
            <person name="Ranganathan M."/>
            <person name="Basu P."/>
            <person name="Richardson P."/>
        </authorList>
    </citation>
    <scope>NUCLEOTIDE SEQUENCE [LARGE SCALE GENOMIC DNA]</scope>
    <source>
        <strain evidence="3">OhILAs</strain>
    </source>
</reference>
<dbReference type="InterPro" id="IPR050469">
    <property type="entry name" value="Diguanylate_Cyclase"/>
</dbReference>
<dbReference type="InterPro" id="IPR000160">
    <property type="entry name" value="GGDEF_dom"/>
</dbReference>
<proteinExistence type="predicted"/>
<dbReference type="InterPro" id="IPR043128">
    <property type="entry name" value="Rev_trsase/Diguanyl_cyclase"/>
</dbReference>
<dbReference type="Proteomes" id="UP000000269">
    <property type="component" value="Chromosome"/>
</dbReference>
<dbReference type="HOGENOM" id="CLU_000445_11_24_9"/>
<dbReference type="PROSITE" id="PS50887">
    <property type="entry name" value="GGDEF"/>
    <property type="match status" value="1"/>
</dbReference>
<dbReference type="Pfam" id="PF13185">
    <property type="entry name" value="GAF_2"/>
    <property type="match status" value="1"/>
</dbReference>
<evidence type="ECO:0000313" key="2">
    <source>
        <dbReference type="EMBL" id="ABW19690.1"/>
    </source>
</evidence>
<dbReference type="GO" id="GO:0043709">
    <property type="term" value="P:cell adhesion involved in single-species biofilm formation"/>
    <property type="evidence" value="ECO:0007669"/>
    <property type="project" value="TreeGrafter"/>
</dbReference>
<dbReference type="OrthoDB" id="9805474at2"/>
<dbReference type="NCBIfam" id="TIGR00254">
    <property type="entry name" value="GGDEF"/>
    <property type="match status" value="1"/>
</dbReference>
<organism evidence="2 3">
    <name type="scientific">Alkaliphilus oremlandii (strain OhILAs)</name>
    <name type="common">Clostridium oremlandii (strain OhILAs)</name>
    <dbReference type="NCBI Taxonomy" id="350688"/>
    <lineage>
        <taxon>Bacteria</taxon>
        <taxon>Bacillati</taxon>
        <taxon>Bacillota</taxon>
        <taxon>Clostridia</taxon>
        <taxon>Peptostreptococcales</taxon>
        <taxon>Natronincolaceae</taxon>
        <taxon>Alkaliphilus</taxon>
    </lineage>
</organism>
<dbReference type="SUPFAM" id="SSF55073">
    <property type="entry name" value="Nucleotide cyclase"/>
    <property type="match status" value="1"/>
</dbReference>
<dbReference type="FunFam" id="3.30.70.270:FF:000001">
    <property type="entry name" value="Diguanylate cyclase domain protein"/>
    <property type="match status" value="1"/>
</dbReference>
<evidence type="ECO:0000259" key="1">
    <source>
        <dbReference type="PROSITE" id="PS50887"/>
    </source>
</evidence>
<dbReference type="eggNOG" id="COG3706">
    <property type="taxonomic scope" value="Bacteria"/>
</dbReference>
<dbReference type="GO" id="GO:0005886">
    <property type="term" value="C:plasma membrane"/>
    <property type="evidence" value="ECO:0007669"/>
    <property type="project" value="TreeGrafter"/>
</dbReference>
<dbReference type="SMART" id="SM00267">
    <property type="entry name" value="GGDEF"/>
    <property type="match status" value="1"/>
</dbReference>
<dbReference type="PANTHER" id="PTHR45138:SF9">
    <property type="entry name" value="DIGUANYLATE CYCLASE DGCM-RELATED"/>
    <property type="match status" value="1"/>
</dbReference>